<sequence length="842" mass="90969">MKLGYWLAAGGLCLAGAALVTAEKTGVFAVLSSTVRGGKQPGGVYLIPTTQLLQPWGDPVTIAGRPVDLAFDPEKRVLAVLNTKGVVFFDPTAMSLLGETKSKSTSYAGLAFRPGTREVWASETLRNGPDGLLIITLDDRGAPTKEERVELKPHPLPIGIAFSKDGATAYVAFSRNNTLAEIDAATRQVKREIPVGIAPFHVALEPRSGRIFVANRGGRRPKEGDVLAPSSGSKIASDPVTGSSISGTLTVIDPDGSQPREVAVGLAPSGLALRGDGKELAVANGHSDSVTLVDTATLKTREVRIPSYPDGTRGSIPTNAAYAPDGQTLYVLCGGTNSVAVVRKNKVEGALPTGWFPSGIAIDAAGKLRVVSIKGTGNTALPGGNFNSRAYEGLIQSMPAPDKAQWLAGLREVKAANQPKFTPAGGVENLRSLGIQHVFFIIKENRTYDQVFGDIAKANGDPKLAIYGGDVTPNHHALAERYVVLDNFLTSSSISFDGHQWLMMAFVSDYTQRAFAASPRGYAWDMSDALTVSPAGFFFQGAPPDVKVRIFGEFCLPGKFDPATQQAEDIHERAGMSWSYYWDLYKTGKWRDQVGCSAAGLPALKPLMSPSYPQDDTVITDQIRAEEFLRELGEREKSGEMPNINILTMTSDHTNGTRPGSPTPKAMVADDDLALGRIVEGISKSRFWAHSLILVVEDDAQDGLDHVDGHRTVALAIGPNIRRGVVDSNHYNQISMVKTIQELFQIPPRTVFLQNSRTMTSVFTPESNLEPYTAIPNRIPLDQMNPPLKALNGRKLWAAQQSAAMNWEDVDDIPSDVLNKILWWDAKGYDQPYPVLKTQARR</sequence>
<dbReference type="Gene3D" id="2.130.10.10">
    <property type="entry name" value="YVTN repeat-like/Quinoprotein amine dehydrogenase"/>
    <property type="match status" value="2"/>
</dbReference>
<dbReference type="EMBL" id="CP063849">
    <property type="protein sequence ID" value="QOY89127.1"/>
    <property type="molecule type" value="Genomic_DNA"/>
</dbReference>
<feature type="compositionally biased region" description="Polar residues" evidence="2">
    <location>
        <begin position="230"/>
        <end position="241"/>
    </location>
</feature>
<dbReference type="PANTHER" id="PTHR47197:SF3">
    <property type="entry name" value="DIHYDRO-HEME D1 DEHYDROGENASE"/>
    <property type="match status" value="1"/>
</dbReference>
<dbReference type="InterPro" id="IPR017850">
    <property type="entry name" value="Alkaline_phosphatase_core_sf"/>
</dbReference>
<gene>
    <name evidence="3" type="ORF">IRI77_03980</name>
</gene>
<dbReference type="InterPro" id="IPR007312">
    <property type="entry name" value="Phosphoesterase"/>
</dbReference>
<accession>A0A7S7NST1</accession>
<dbReference type="InterPro" id="IPR015943">
    <property type="entry name" value="WD40/YVTN_repeat-like_dom_sf"/>
</dbReference>
<dbReference type="Proteomes" id="UP000593892">
    <property type="component" value="Chromosome"/>
</dbReference>
<dbReference type="SUPFAM" id="SSF53649">
    <property type="entry name" value="Alkaline phosphatase-like"/>
    <property type="match status" value="1"/>
</dbReference>
<dbReference type="AlphaFoldDB" id="A0A7S7NST1"/>
<feature type="region of interest" description="Disordered" evidence="2">
    <location>
        <begin position="221"/>
        <end position="241"/>
    </location>
</feature>
<evidence type="ECO:0000313" key="3">
    <source>
        <dbReference type="EMBL" id="QOY89127.1"/>
    </source>
</evidence>
<dbReference type="RefSeq" id="WP_194450789.1">
    <property type="nucleotide sequence ID" value="NZ_CP063849.1"/>
</dbReference>
<proteinExistence type="predicted"/>
<dbReference type="InterPro" id="IPR011045">
    <property type="entry name" value="N2O_reductase_N"/>
</dbReference>
<dbReference type="Gene3D" id="3.40.720.10">
    <property type="entry name" value="Alkaline Phosphatase, subunit A"/>
    <property type="match status" value="2"/>
</dbReference>
<reference evidence="3 4" key="1">
    <citation type="submission" date="2020-10" db="EMBL/GenBank/DDBJ databases">
        <title>Complete genome sequence of Paludibaculum fermentans P105T, a facultatively anaerobic acidobacterium capable of dissimilatory Fe(III) reduction.</title>
        <authorList>
            <person name="Dedysh S.N."/>
            <person name="Beletsky A.V."/>
            <person name="Kulichevskaya I.S."/>
            <person name="Mardanov A.V."/>
            <person name="Ravin N.V."/>
        </authorList>
    </citation>
    <scope>NUCLEOTIDE SEQUENCE [LARGE SCALE GENOMIC DNA]</scope>
    <source>
        <strain evidence="3 4">P105</strain>
    </source>
</reference>
<dbReference type="KEGG" id="pfer:IRI77_03980"/>
<organism evidence="3 4">
    <name type="scientific">Paludibaculum fermentans</name>
    <dbReference type="NCBI Taxonomy" id="1473598"/>
    <lineage>
        <taxon>Bacteria</taxon>
        <taxon>Pseudomonadati</taxon>
        <taxon>Acidobacteriota</taxon>
        <taxon>Terriglobia</taxon>
        <taxon>Bryobacterales</taxon>
        <taxon>Bryobacteraceae</taxon>
        <taxon>Paludibaculum</taxon>
    </lineage>
</organism>
<dbReference type="InterPro" id="IPR051200">
    <property type="entry name" value="Host-pathogen_enzymatic-act"/>
</dbReference>
<evidence type="ECO:0000256" key="2">
    <source>
        <dbReference type="SAM" id="MobiDB-lite"/>
    </source>
</evidence>
<evidence type="ECO:0000256" key="1">
    <source>
        <dbReference type="ARBA" id="ARBA00022801"/>
    </source>
</evidence>
<evidence type="ECO:0000313" key="4">
    <source>
        <dbReference type="Proteomes" id="UP000593892"/>
    </source>
</evidence>
<dbReference type="GO" id="GO:0016788">
    <property type="term" value="F:hydrolase activity, acting on ester bonds"/>
    <property type="evidence" value="ECO:0007669"/>
    <property type="project" value="InterPro"/>
</dbReference>
<dbReference type="InterPro" id="IPR011964">
    <property type="entry name" value="YVTN_b-propeller_repeat"/>
</dbReference>
<dbReference type="NCBIfam" id="TIGR02276">
    <property type="entry name" value="beta_rpt_yvtn"/>
    <property type="match status" value="1"/>
</dbReference>
<keyword evidence="1" id="KW-0378">Hydrolase</keyword>
<protein>
    <submittedName>
        <fullName evidence="3">Bifunctional YncE family protein/alkaline phosphatase family protein</fullName>
    </submittedName>
</protein>
<name>A0A7S7NST1_PALFE</name>
<dbReference type="Pfam" id="PF04185">
    <property type="entry name" value="Phosphoesterase"/>
    <property type="match status" value="1"/>
</dbReference>
<dbReference type="PANTHER" id="PTHR47197">
    <property type="entry name" value="PROTEIN NIRF"/>
    <property type="match status" value="1"/>
</dbReference>
<keyword evidence="4" id="KW-1185">Reference proteome</keyword>
<dbReference type="SUPFAM" id="SSF50974">
    <property type="entry name" value="Nitrous oxide reductase, N-terminal domain"/>
    <property type="match status" value="1"/>
</dbReference>